<gene>
    <name evidence="3" type="ORF">A7U43_12945</name>
</gene>
<dbReference type="Pfam" id="PF07398">
    <property type="entry name" value="MDMPI_C"/>
    <property type="match status" value="1"/>
</dbReference>
<dbReference type="EMBL" id="CP015596">
    <property type="protein sequence ID" value="ANE80103.1"/>
    <property type="molecule type" value="Genomic_DNA"/>
</dbReference>
<dbReference type="InterPro" id="IPR024344">
    <property type="entry name" value="MDMPI_metal-binding"/>
</dbReference>
<sequence>MRTLDEIRAALEKSFHTTETLCAGLADANWRAQSLCPDWDVRGVVSHVTSVEAVLIDWLPEDAAALPPLAKMTEFESENAGLDNSAFLDRVRAIYDRRRRNLATLKDEDLQRPSWTPVGPKTYGRFMEIRVFDFWVHERDIATPLAIETDDTGIDAEIALGEVEGSLGYIVGKKIGLPDGKSISFHLTGPITRDLHIAVEGKATRVEHLQHPDVEVTADSTTFIQLACGRIDPQQAIDSGAISWSGDAELGERAARNLRFTM</sequence>
<evidence type="ECO:0000313" key="3">
    <source>
        <dbReference type="EMBL" id="ANE80103.1"/>
    </source>
</evidence>
<dbReference type="Pfam" id="PF11716">
    <property type="entry name" value="MDMPI_N"/>
    <property type="match status" value="1"/>
</dbReference>
<evidence type="ECO:0000259" key="2">
    <source>
        <dbReference type="Pfam" id="PF11716"/>
    </source>
</evidence>
<keyword evidence="4" id="KW-1185">Reference proteome</keyword>
<dbReference type="KEGG" id="madi:A7U43_12945"/>
<evidence type="ECO:0000313" key="4">
    <source>
        <dbReference type="Proteomes" id="UP000077143"/>
    </source>
</evidence>
<accession>A0A172UM16</accession>
<dbReference type="InterPro" id="IPR017517">
    <property type="entry name" value="Maleyloyr_isom"/>
</dbReference>
<organism evidence="3 4">
    <name type="scientific">Mycobacterium adipatum</name>
    <dbReference type="NCBI Taxonomy" id="1682113"/>
    <lineage>
        <taxon>Bacteria</taxon>
        <taxon>Bacillati</taxon>
        <taxon>Actinomycetota</taxon>
        <taxon>Actinomycetes</taxon>
        <taxon>Mycobacteriales</taxon>
        <taxon>Mycobacteriaceae</taxon>
        <taxon>Mycobacterium</taxon>
    </lineage>
</organism>
<dbReference type="STRING" id="1682113.A7U43_12945"/>
<dbReference type="GO" id="GO:0046872">
    <property type="term" value="F:metal ion binding"/>
    <property type="evidence" value="ECO:0007669"/>
    <property type="project" value="InterPro"/>
</dbReference>
<dbReference type="Proteomes" id="UP000077143">
    <property type="component" value="Chromosome"/>
</dbReference>
<dbReference type="InterPro" id="IPR036527">
    <property type="entry name" value="SCP2_sterol-bd_dom_sf"/>
</dbReference>
<dbReference type="InterPro" id="IPR034660">
    <property type="entry name" value="DinB/YfiT-like"/>
</dbReference>
<dbReference type="SUPFAM" id="SSF55718">
    <property type="entry name" value="SCP-like"/>
    <property type="match status" value="1"/>
</dbReference>
<evidence type="ECO:0008006" key="5">
    <source>
        <dbReference type="Google" id="ProtNLM"/>
    </source>
</evidence>
<dbReference type="SUPFAM" id="SSF109854">
    <property type="entry name" value="DinB/YfiT-like putative metalloenzymes"/>
    <property type="match status" value="1"/>
</dbReference>
<proteinExistence type="predicted"/>
<dbReference type="Gene3D" id="3.30.1050.10">
    <property type="entry name" value="SCP2 sterol-binding domain"/>
    <property type="match status" value="1"/>
</dbReference>
<dbReference type="NCBIfam" id="TIGR03083">
    <property type="entry name" value="maleylpyruvate isomerase family mycothiol-dependent enzyme"/>
    <property type="match status" value="1"/>
</dbReference>
<dbReference type="OrthoDB" id="154293at2"/>
<evidence type="ECO:0000259" key="1">
    <source>
        <dbReference type="Pfam" id="PF07398"/>
    </source>
</evidence>
<dbReference type="RefSeq" id="WP_067995680.1">
    <property type="nucleotide sequence ID" value="NZ_CP015596.1"/>
</dbReference>
<feature type="domain" description="MDMPI C-terminal" evidence="1">
    <location>
        <begin position="157"/>
        <end position="252"/>
    </location>
</feature>
<feature type="domain" description="Mycothiol-dependent maleylpyruvate isomerase metal-binding" evidence="2">
    <location>
        <begin position="15"/>
        <end position="142"/>
    </location>
</feature>
<dbReference type="Gene3D" id="1.20.120.450">
    <property type="entry name" value="dinb family like domain"/>
    <property type="match status" value="1"/>
</dbReference>
<dbReference type="InterPro" id="IPR010872">
    <property type="entry name" value="MDMPI_C-term_domain"/>
</dbReference>
<protein>
    <recommendedName>
        <fullName evidence="5">Mycothiol-dependent maleylpyruvate isomerase metal-binding domain-containing protein</fullName>
    </recommendedName>
</protein>
<dbReference type="AlphaFoldDB" id="A0A172UM16"/>
<name>A0A172UM16_9MYCO</name>
<reference evidence="3 4" key="1">
    <citation type="submission" date="2016-05" db="EMBL/GenBank/DDBJ databases">
        <title>Complete genome sequence of a phthalic acid esters degrading Mycobacterium sp. YC-RL4.</title>
        <authorList>
            <person name="Ren L."/>
            <person name="Fan S."/>
            <person name="Ruth N."/>
            <person name="Jia Y."/>
            <person name="Wang J."/>
            <person name="Qiao C."/>
        </authorList>
    </citation>
    <scope>NUCLEOTIDE SEQUENCE [LARGE SCALE GENOMIC DNA]</scope>
    <source>
        <strain evidence="3 4">YC-RL4</strain>
    </source>
</reference>